<reference evidence="3 4" key="1">
    <citation type="submission" date="2019-04" db="EMBL/GenBank/DDBJ databases">
        <title>Aspergillus burnettii sp. nov., novel species from soil in southeast Queensland.</title>
        <authorList>
            <person name="Gilchrist C.L.M."/>
            <person name="Pitt J.I."/>
            <person name="Lange L."/>
            <person name="Lacey H.J."/>
            <person name="Vuong D."/>
            <person name="Midgley D.J."/>
            <person name="Greenfield P."/>
            <person name="Bradbury M."/>
            <person name="Lacey E."/>
            <person name="Busk P.K."/>
            <person name="Pilgaard B."/>
            <person name="Chooi Y.H."/>
            <person name="Piggott A.M."/>
        </authorList>
    </citation>
    <scope>NUCLEOTIDE SEQUENCE [LARGE SCALE GENOMIC DNA]</scope>
    <source>
        <strain evidence="3 4">FRR 5400</strain>
    </source>
</reference>
<dbReference type="CDD" id="cd03507">
    <property type="entry name" value="Delta12-FADS-like"/>
    <property type="match status" value="1"/>
</dbReference>
<feature type="transmembrane region" description="Helical" evidence="1">
    <location>
        <begin position="215"/>
        <end position="234"/>
    </location>
</feature>
<organism evidence="3 4">
    <name type="scientific">Petromyces alliaceus</name>
    <name type="common">Aspergillus alliaceus</name>
    <dbReference type="NCBI Taxonomy" id="209559"/>
    <lineage>
        <taxon>Eukaryota</taxon>
        <taxon>Fungi</taxon>
        <taxon>Dikarya</taxon>
        <taxon>Ascomycota</taxon>
        <taxon>Pezizomycotina</taxon>
        <taxon>Eurotiomycetes</taxon>
        <taxon>Eurotiomycetidae</taxon>
        <taxon>Eurotiales</taxon>
        <taxon>Aspergillaceae</taxon>
        <taxon>Aspergillus</taxon>
        <taxon>Aspergillus subgen. Circumdati</taxon>
    </lineage>
</organism>
<feature type="transmembrane region" description="Helical" evidence="1">
    <location>
        <begin position="254"/>
        <end position="275"/>
    </location>
</feature>
<comment type="caution">
    <text evidence="3">The sequence shown here is derived from an EMBL/GenBank/DDBJ whole genome shotgun (WGS) entry which is preliminary data.</text>
</comment>
<keyword evidence="1" id="KW-0812">Transmembrane</keyword>
<dbReference type="PANTHER" id="PTHR32100">
    <property type="entry name" value="OMEGA-6 FATTY ACID DESATURASE, CHLOROPLASTIC"/>
    <property type="match status" value="1"/>
</dbReference>
<dbReference type="GO" id="GO:0006629">
    <property type="term" value="P:lipid metabolic process"/>
    <property type="evidence" value="ECO:0007669"/>
    <property type="project" value="InterPro"/>
</dbReference>
<evidence type="ECO:0000256" key="1">
    <source>
        <dbReference type="SAM" id="Phobius"/>
    </source>
</evidence>
<keyword evidence="4" id="KW-1185">Reference proteome</keyword>
<feature type="domain" description="Fatty acid desaturase" evidence="2">
    <location>
        <begin position="68"/>
        <end position="350"/>
    </location>
</feature>
<dbReference type="AlphaFoldDB" id="A0A8H6A2A3"/>
<dbReference type="InterPro" id="IPR012171">
    <property type="entry name" value="Fatty_acid_desaturase"/>
</dbReference>
<gene>
    <name evidence="3" type="ORF">ETB97_002570</name>
</gene>
<feature type="transmembrane region" description="Helical" evidence="1">
    <location>
        <begin position="174"/>
        <end position="194"/>
    </location>
</feature>
<dbReference type="GO" id="GO:0016491">
    <property type="term" value="F:oxidoreductase activity"/>
    <property type="evidence" value="ECO:0007669"/>
    <property type="project" value="InterPro"/>
</dbReference>
<accession>A0A8H6A2A3</accession>
<dbReference type="EMBL" id="SPNV01000157">
    <property type="protein sequence ID" value="KAF5859659.1"/>
    <property type="molecule type" value="Genomic_DNA"/>
</dbReference>
<dbReference type="Proteomes" id="UP000541154">
    <property type="component" value="Unassembled WGS sequence"/>
</dbReference>
<protein>
    <recommendedName>
        <fullName evidence="2">Fatty acid desaturase domain-containing protein</fullName>
    </recommendedName>
</protein>
<feature type="transmembrane region" description="Helical" evidence="1">
    <location>
        <begin position="66"/>
        <end position="86"/>
    </location>
</feature>
<evidence type="ECO:0000259" key="2">
    <source>
        <dbReference type="Pfam" id="PF00487"/>
    </source>
</evidence>
<dbReference type="InterPro" id="IPR005804">
    <property type="entry name" value="FA_desaturase_dom"/>
</dbReference>
<proteinExistence type="predicted"/>
<name>A0A8H6A2A3_PETAA</name>
<feature type="transmembrane region" description="Helical" evidence="1">
    <location>
        <begin position="42"/>
        <end position="60"/>
    </location>
</feature>
<keyword evidence="1" id="KW-0472">Membrane</keyword>
<keyword evidence="1" id="KW-1133">Transmembrane helix</keyword>
<dbReference type="Pfam" id="PF00487">
    <property type="entry name" value="FA_desaturase"/>
    <property type="match status" value="1"/>
</dbReference>
<sequence length="391" mass="45140">METPSSTDCRTEPGIRELREAIPTHCFQPSYVRSFSYLARDLLIIATLALAALQYIPVIANPWHRALAWTLYGFLQGLCGTGLFVLGHECGHGAFSPSPRANDAVGWVVHSALFTPFFTWRSLHKQHHLYTNNLQKDYNYIPLHRETFAANLGICPEAIEELTADAPIVTLFRIIVHQTFGWLVYMTGCLRLTLRNMGRPRRTWRWWRENAVRALLALHSHWDIWTIVASDIGLGLTTSGLWYLAKSVGFSTMFFLYIVPCLWVNHWYIVAITYLHHIHPDVPKYDQSDWTFLKGSLGTVDRDFGVIGRFFFHNIIDYHVVHHLFPQIPFYHAKEATDAIIPLIGDNYINDREKSYLGGLWQAFTDCEWIEPAQGGQALRYKRRPVMHRKT</sequence>
<evidence type="ECO:0000313" key="3">
    <source>
        <dbReference type="EMBL" id="KAF5859659.1"/>
    </source>
</evidence>
<evidence type="ECO:0000313" key="4">
    <source>
        <dbReference type="Proteomes" id="UP000541154"/>
    </source>
</evidence>